<organism evidence="1">
    <name type="scientific">Brassica campestris</name>
    <name type="common">Field mustard</name>
    <dbReference type="NCBI Taxonomy" id="3711"/>
    <lineage>
        <taxon>Eukaryota</taxon>
        <taxon>Viridiplantae</taxon>
        <taxon>Streptophyta</taxon>
        <taxon>Embryophyta</taxon>
        <taxon>Tracheophyta</taxon>
        <taxon>Spermatophyta</taxon>
        <taxon>Magnoliopsida</taxon>
        <taxon>eudicotyledons</taxon>
        <taxon>Gunneridae</taxon>
        <taxon>Pentapetalae</taxon>
        <taxon>rosids</taxon>
        <taxon>malvids</taxon>
        <taxon>Brassicales</taxon>
        <taxon>Brassicaceae</taxon>
        <taxon>Brassiceae</taxon>
        <taxon>Brassica</taxon>
    </lineage>
</organism>
<proteinExistence type="predicted"/>
<accession>A0A3P6CXR4</accession>
<reference evidence="1" key="1">
    <citation type="submission" date="2018-11" db="EMBL/GenBank/DDBJ databases">
        <authorList>
            <consortium name="Genoscope - CEA"/>
            <person name="William W."/>
        </authorList>
    </citation>
    <scope>NUCLEOTIDE SEQUENCE</scope>
</reference>
<evidence type="ECO:0000313" key="1">
    <source>
        <dbReference type="EMBL" id="VDD23433.1"/>
    </source>
</evidence>
<protein>
    <submittedName>
        <fullName evidence="1">Uncharacterized protein</fullName>
    </submittedName>
</protein>
<dbReference type="AlphaFoldDB" id="A0A3P6CXR4"/>
<dbReference type="EMBL" id="LR031586">
    <property type="protein sequence ID" value="VDD23433.1"/>
    <property type="molecule type" value="Genomic_DNA"/>
</dbReference>
<gene>
    <name evidence="1" type="ORF">BRASC36T46103Z</name>
</gene>
<sequence>MGGEVSKLCTFCFCCVSERPEESNRGVTSLGKTYSFDQRVSDNDVPQFREFSIETLRSATAGFAAENIVSELLMLSTKGNLITTDVLLSKGLTGKLGLILVSFWRKLKLLVS</sequence>
<name>A0A3P6CXR4_BRACM</name>